<feature type="compositionally biased region" description="Polar residues" evidence="1">
    <location>
        <begin position="314"/>
        <end position="323"/>
    </location>
</feature>
<dbReference type="OrthoDB" id="6191410at2"/>
<keyword evidence="3" id="KW-0808">Transferase</keyword>
<dbReference type="CDD" id="cd02440">
    <property type="entry name" value="AdoMet_MTases"/>
    <property type="match status" value="1"/>
</dbReference>
<dbReference type="GO" id="GO:0032259">
    <property type="term" value="P:methylation"/>
    <property type="evidence" value="ECO:0007669"/>
    <property type="project" value="UniProtKB-KW"/>
</dbReference>
<dbReference type="Gene3D" id="3.40.50.150">
    <property type="entry name" value="Vaccinia Virus protein VP39"/>
    <property type="match status" value="1"/>
</dbReference>
<feature type="region of interest" description="Disordered" evidence="1">
    <location>
        <begin position="259"/>
        <end position="323"/>
    </location>
</feature>
<dbReference type="RefSeq" id="WP_131281238.1">
    <property type="nucleotide sequence ID" value="NZ_CP031395.1"/>
</dbReference>
<evidence type="ECO:0000259" key="2">
    <source>
        <dbReference type="Pfam" id="PF08241"/>
    </source>
</evidence>
<dbReference type="GO" id="GO:0008757">
    <property type="term" value="F:S-adenosylmethionine-dependent methyltransferase activity"/>
    <property type="evidence" value="ECO:0007669"/>
    <property type="project" value="InterPro"/>
</dbReference>
<sequence length="323" mass="35990">MSGEIIDLQSWCETPAGSYLLAWEREQCERAVADIFGYHALQLGLPALDTLAANRMPHRWLAGCGPAVPNDGTTTPRPVSLHCDYAALPFSEGSLDLVTLPHALDSHPDPHAVLREVARVLAPGGRVLITGFNPMSLWGWRQRRDCWWARTAHEAGWHWLAGRCNPVLPAGLGLISPWRLRDWLRLLNLEVEETEPGSRYGLWRPLLRSASWLQRWRWLDGVGARWWPVLGAAYCIVAIKRVHGVRLLEPRWRRAPSTAQQAAPASLVRHQRESTVSGAVGAAPGGWMPVSTSHRGMDGQDKTQGKDGRFEPRATTSKQGDDR</sequence>
<dbReference type="InterPro" id="IPR013216">
    <property type="entry name" value="Methyltransf_11"/>
</dbReference>
<feature type="compositionally biased region" description="Basic and acidic residues" evidence="1">
    <location>
        <begin position="295"/>
        <end position="312"/>
    </location>
</feature>
<dbReference type="EMBL" id="CP031395">
    <property type="protein sequence ID" value="QBK05844.1"/>
    <property type="molecule type" value="Genomic_DNA"/>
</dbReference>
<dbReference type="InterPro" id="IPR029063">
    <property type="entry name" value="SAM-dependent_MTases_sf"/>
</dbReference>
<reference evidence="3 4" key="1">
    <citation type="submission" date="2018-07" db="EMBL/GenBank/DDBJ databases">
        <title>Exploring interactions and the metabolic potential of the ultra-small soil bacteria Hylemonella gracilis.</title>
        <authorList>
            <person name="Tyc O."/>
            <person name="Kulkarni P."/>
            <person name="Gawehns F."/>
            <person name="Hundscheid M."/>
            <person name="Zweers H."/>
            <person name="Garbeva P."/>
        </authorList>
    </citation>
    <scope>NUCLEOTIDE SEQUENCE [LARGE SCALE GENOMIC DNA]</scope>
    <source>
        <strain evidence="3 4">NS1</strain>
    </source>
</reference>
<evidence type="ECO:0000313" key="4">
    <source>
        <dbReference type="Proteomes" id="UP000292939"/>
    </source>
</evidence>
<name>A0A4P6UML7_9BURK</name>
<dbReference type="Proteomes" id="UP000292939">
    <property type="component" value="Chromosome"/>
</dbReference>
<gene>
    <name evidence="3" type="ORF">DW355_14920</name>
</gene>
<accession>A0A4P6UML7</accession>
<feature type="domain" description="Methyltransferase type 11" evidence="2">
    <location>
        <begin position="80"/>
        <end position="129"/>
    </location>
</feature>
<proteinExistence type="predicted"/>
<dbReference type="Pfam" id="PF08241">
    <property type="entry name" value="Methyltransf_11"/>
    <property type="match status" value="1"/>
</dbReference>
<protein>
    <submittedName>
        <fullName evidence="3">Class I SAM-dependent methyltransferase</fullName>
    </submittedName>
</protein>
<dbReference type="KEGG" id="hgr:DW355_14920"/>
<dbReference type="AlphaFoldDB" id="A0A4P6UML7"/>
<evidence type="ECO:0000256" key="1">
    <source>
        <dbReference type="SAM" id="MobiDB-lite"/>
    </source>
</evidence>
<evidence type="ECO:0000313" key="3">
    <source>
        <dbReference type="EMBL" id="QBK05844.1"/>
    </source>
</evidence>
<keyword evidence="3" id="KW-0489">Methyltransferase</keyword>
<organism evidence="3 4">
    <name type="scientific">Hylemonella gracilis</name>
    <dbReference type="NCBI Taxonomy" id="80880"/>
    <lineage>
        <taxon>Bacteria</taxon>
        <taxon>Pseudomonadati</taxon>
        <taxon>Pseudomonadota</taxon>
        <taxon>Betaproteobacteria</taxon>
        <taxon>Burkholderiales</taxon>
        <taxon>Comamonadaceae</taxon>
        <taxon>Hylemonella</taxon>
    </lineage>
</organism>
<dbReference type="SUPFAM" id="SSF53335">
    <property type="entry name" value="S-adenosyl-L-methionine-dependent methyltransferases"/>
    <property type="match status" value="1"/>
</dbReference>